<reference evidence="2 3" key="1">
    <citation type="submission" date="2019-02" db="EMBL/GenBank/DDBJ databases">
        <title>Paenibacillus sp. nov., isolated from surface-sterilized tissue of Thalictrum simplex L.</title>
        <authorList>
            <person name="Tuo L."/>
        </authorList>
    </citation>
    <scope>NUCLEOTIDE SEQUENCE [LARGE SCALE GENOMIC DNA]</scope>
    <source>
        <strain evidence="2 3">N2SHLJ1</strain>
    </source>
</reference>
<dbReference type="EMBL" id="SIRE01000018">
    <property type="protein sequence ID" value="TBL75103.1"/>
    <property type="molecule type" value="Genomic_DNA"/>
</dbReference>
<dbReference type="RefSeq" id="WP_131015998.1">
    <property type="nucleotide sequence ID" value="NZ_SIRE01000018.1"/>
</dbReference>
<name>A0A4Q9DL56_9BACL</name>
<comment type="caution">
    <text evidence="2">The sequence shown here is derived from an EMBL/GenBank/DDBJ whole genome shotgun (WGS) entry which is preliminary data.</text>
</comment>
<dbReference type="AlphaFoldDB" id="A0A4Q9DL56"/>
<evidence type="ECO:0000313" key="3">
    <source>
        <dbReference type="Proteomes" id="UP000293142"/>
    </source>
</evidence>
<protein>
    <recommendedName>
        <fullName evidence="4">Cadherin domain-containing protein</fullName>
    </recommendedName>
</protein>
<dbReference type="OrthoDB" id="283370at2"/>
<evidence type="ECO:0008006" key="4">
    <source>
        <dbReference type="Google" id="ProtNLM"/>
    </source>
</evidence>
<gene>
    <name evidence="2" type="ORF">EYB31_24140</name>
</gene>
<organism evidence="2 3">
    <name type="scientific">Paenibacillus thalictri</name>
    <dbReference type="NCBI Taxonomy" id="2527873"/>
    <lineage>
        <taxon>Bacteria</taxon>
        <taxon>Bacillati</taxon>
        <taxon>Bacillota</taxon>
        <taxon>Bacilli</taxon>
        <taxon>Bacillales</taxon>
        <taxon>Paenibacillaceae</taxon>
        <taxon>Paenibacillus</taxon>
    </lineage>
</organism>
<keyword evidence="1" id="KW-0732">Signal</keyword>
<evidence type="ECO:0000256" key="1">
    <source>
        <dbReference type="SAM" id="SignalP"/>
    </source>
</evidence>
<feature type="chain" id="PRO_5020515165" description="Cadherin domain-containing protein" evidence="1">
    <location>
        <begin position="34"/>
        <end position="973"/>
    </location>
</feature>
<feature type="signal peptide" evidence="1">
    <location>
        <begin position="1"/>
        <end position="33"/>
    </location>
</feature>
<dbReference type="Proteomes" id="UP000293142">
    <property type="component" value="Unassembled WGS sequence"/>
</dbReference>
<evidence type="ECO:0000313" key="2">
    <source>
        <dbReference type="EMBL" id="TBL75103.1"/>
    </source>
</evidence>
<sequence>MKLLSGKSSIPKTLSMLMAVSTLVAAPPLYASAQSGQTFATLGDKIGLPGETLVIDLAAALGTAGSYQFSEEGTSYVSAKISGSMLHLLLLQPGKAVFTVSGANLTASSTFSVYVLDAGTDGRLDIGDVRNFAANNPGTNYSSSDIGTLLSSVEPVVLPKAVPPTVVSATYEMYIRTESIPAVPLSRFFSLSESLEFSISPSSAGGVSARIENNSVVFQGSPVGAASFSVKAKNTSGASSTAVVSIIPNRPPTVTTSTYIAYALPGTTPASFNVSSYFSDPDGDPLTYSVTPPSVNGISALIASSSVLLFSGALSSTSTSSSTFAVTAADNSGASATMIYTIVPGSAPVNHAPVAQSVSKNVYYYYNSTGVFPTVRLTDNFSDPDGNMLAYSFSSGAIQTSTIQLGSAGNPVTALIDQNTGTLSFSSPKDGSALLSNGPVTFAVTAKDPAGLSATTTYSFVPTFARKENIVYSRSQTIYLDDNFTLPDYSNLTYTFSNVVGAASVSLISGGVSISGMSSGSTATFTVTAQNQNGNKASANYTVLSDTNPIHEVYSEETRYFTPDDLWHMSVPLDAGSLFTGATGLTYEVTDVTFSVGDGAYLSDGNKAVLTSGGTVFFYGEAISYITDLNDINGIELNVRATAPNGLFKDNYIYYAKPLPEQYLTIPDQYKLSTTLTSGAVVDLNAAFDTTVPLIYTVEEKNDYNNLLTVNPSNLVNINATASPSLATGSSVVTVTAMDGLGRTFSHDFTFEPTIFDTKPADKQLMPGSTLTLHDMTWRYEVESGTGASEVTAVAAPNNPSFELTYDSSSEDATVFVNSSGYLTNTPVPVKVTGTYTQRECINGYPECSGDNVRWIPVGFIDQFNVLVTGSYYSGMDGPYPVKWIPSPFGDAYENEAQEYYNEDTGLTVTSGDAQAEAYISGSLNITILQEGSGVSSFQLKTYFDSDMNIMPATEYNIPYPLTGTVQGPQGPA</sequence>
<keyword evidence="3" id="KW-1185">Reference proteome</keyword>
<proteinExistence type="predicted"/>
<accession>A0A4Q9DL56</accession>